<dbReference type="OrthoDB" id="7356934at2"/>
<sequence length="94" mass="9780">MKRERAETIGLMALAHLATHEDLLHRFLGESGMNGDDLRRAAGDPATLGGVLDFLLGDEARVLAFAAAAGLAPDEALRARYALPGGSPGDRGAL</sequence>
<evidence type="ECO:0000313" key="1">
    <source>
        <dbReference type="EMBL" id="RJF87202.1"/>
    </source>
</evidence>
<reference evidence="1 2" key="1">
    <citation type="submission" date="2018-09" db="EMBL/GenBank/DDBJ databases">
        <authorList>
            <person name="Zhu H."/>
        </authorList>
    </citation>
    <scope>NUCLEOTIDE SEQUENCE [LARGE SCALE GENOMIC DNA]</scope>
    <source>
        <strain evidence="1 2">K1W22B-8</strain>
    </source>
</reference>
<name>A0A418WB00_9PROT</name>
<dbReference type="Pfam" id="PF12096">
    <property type="entry name" value="DUF3572"/>
    <property type="match status" value="1"/>
</dbReference>
<dbReference type="InterPro" id="IPR021955">
    <property type="entry name" value="DUF3572"/>
</dbReference>
<dbReference type="AlphaFoldDB" id="A0A418WB00"/>
<evidence type="ECO:0000313" key="2">
    <source>
        <dbReference type="Proteomes" id="UP000284605"/>
    </source>
</evidence>
<dbReference type="EMBL" id="QYUK01000011">
    <property type="protein sequence ID" value="RJF87202.1"/>
    <property type="molecule type" value="Genomic_DNA"/>
</dbReference>
<organism evidence="1 2">
    <name type="scientific">Oleomonas cavernae</name>
    <dbReference type="NCBI Taxonomy" id="2320859"/>
    <lineage>
        <taxon>Bacteria</taxon>
        <taxon>Pseudomonadati</taxon>
        <taxon>Pseudomonadota</taxon>
        <taxon>Alphaproteobacteria</taxon>
        <taxon>Acetobacterales</taxon>
        <taxon>Acetobacteraceae</taxon>
        <taxon>Oleomonas</taxon>
    </lineage>
</organism>
<protein>
    <submittedName>
        <fullName evidence="1">DUF3572 family protein</fullName>
    </submittedName>
</protein>
<dbReference type="RefSeq" id="WP_119782228.1">
    <property type="nucleotide sequence ID" value="NZ_QYUK01000011.1"/>
</dbReference>
<gene>
    <name evidence="1" type="ORF">D3874_09325</name>
</gene>
<accession>A0A418WB00</accession>
<keyword evidence="2" id="KW-1185">Reference proteome</keyword>
<comment type="caution">
    <text evidence="1">The sequence shown here is derived from an EMBL/GenBank/DDBJ whole genome shotgun (WGS) entry which is preliminary data.</text>
</comment>
<proteinExistence type="predicted"/>
<dbReference type="Proteomes" id="UP000284605">
    <property type="component" value="Unassembled WGS sequence"/>
</dbReference>